<sequence>MPVVMAAVHFHRGGRRPMVQRAWRGRGGVGGGGGRRRRGLTPTVRVRHLLRGDVGDLVLHRVRVRNQPEEMRRD</sequence>
<gene>
    <name evidence="1" type="ORF">BXYJ_LOCUS15407</name>
</gene>
<reference evidence="1" key="1">
    <citation type="submission" date="2020-09" db="EMBL/GenBank/DDBJ databases">
        <authorList>
            <person name="Kikuchi T."/>
        </authorList>
    </citation>
    <scope>NUCLEOTIDE SEQUENCE</scope>
    <source>
        <strain evidence="1">Ka4C1</strain>
    </source>
</reference>
<proteinExistence type="predicted"/>
<evidence type="ECO:0000313" key="2">
    <source>
        <dbReference type="Proteomes" id="UP000659654"/>
    </source>
</evidence>
<comment type="caution">
    <text evidence="1">The sequence shown here is derived from an EMBL/GenBank/DDBJ whole genome shotgun (WGS) entry which is preliminary data.</text>
</comment>
<dbReference type="EMBL" id="CAJFDI010000006">
    <property type="protein sequence ID" value="CAD5235316.1"/>
    <property type="molecule type" value="Genomic_DNA"/>
</dbReference>
<dbReference type="EMBL" id="CAJFCV020000006">
    <property type="protein sequence ID" value="CAG9131652.1"/>
    <property type="molecule type" value="Genomic_DNA"/>
</dbReference>
<dbReference type="AlphaFoldDB" id="A0A7I8XDL5"/>
<protein>
    <submittedName>
        <fullName evidence="1">(pine wood nematode) hypothetical protein</fullName>
    </submittedName>
</protein>
<accession>A0A7I8XDL5</accession>
<organism evidence="1 2">
    <name type="scientific">Bursaphelenchus xylophilus</name>
    <name type="common">Pinewood nematode worm</name>
    <name type="synonym">Aphelenchoides xylophilus</name>
    <dbReference type="NCBI Taxonomy" id="6326"/>
    <lineage>
        <taxon>Eukaryota</taxon>
        <taxon>Metazoa</taxon>
        <taxon>Ecdysozoa</taxon>
        <taxon>Nematoda</taxon>
        <taxon>Chromadorea</taxon>
        <taxon>Rhabditida</taxon>
        <taxon>Tylenchina</taxon>
        <taxon>Tylenchomorpha</taxon>
        <taxon>Aphelenchoidea</taxon>
        <taxon>Aphelenchoididae</taxon>
        <taxon>Bursaphelenchus</taxon>
    </lineage>
</organism>
<dbReference type="Proteomes" id="UP000659654">
    <property type="component" value="Unassembled WGS sequence"/>
</dbReference>
<name>A0A7I8XDL5_BURXY</name>
<keyword evidence="2" id="KW-1185">Reference proteome</keyword>
<dbReference type="Proteomes" id="UP000582659">
    <property type="component" value="Unassembled WGS sequence"/>
</dbReference>
<evidence type="ECO:0000313" key="1">
    <source>
        <dbReference type="EMBL" id="CAD5235316.1"/>
    </source>
</evidence>